<gene>
    <name evidence="9" type="ORF">TMS3_0105165</name>
</gene>
<organism evidence="9 10">
    <name type="scientific">Pseudomonas taeanensis MS-3</name>
    <dbReference type="NCBI Taxonomy" id="1395571"/>
    <lineage>
        <taxon>Bacteria</taxon>
        <taxon>Pseudomonadati</taxon>
        <taxon>Pseudomonadota</taxon>
        <taxon>Gammaproteobacteria</taxon>
        <taxon>Pseudomonadales</taxon>
        <taxon>Pseudomonadaceae</taxon>
        <taxon>Pseudomonas</taxon>
    </lineage>
</organism>
<evidence type="ECO:0000256" key="5">
    <source>
        <dbReference type="ARBA" id="ARBA00022729"/>
    </source>
</evidence>
<evidence type="ECO:0000313" key="9">
    <source>
        <dbReference type="EMBL" id="KFX71315.1"/>
    </source>
</evidence>
<comment type="caution">
    <text evidence="9">The sequence shown here is derived from an EMBL/GenBank/DDBJ whole genome shotgun (WGS) entry which is preliminary data.</text>
</comment>
<evidence type="ECO:0000256" key="6">
    <source>
        <dbReference type="ARBA" id="ARBA00022764"/>
    </source>
</evidence>
<dbReference type="InterPro" id="IPR035422">
    <property type="entry name" value="AlgF"/>
</dbReference>
<dbReference type="Proteomes" id="UP000030063">
    <property type="component" value="Unassembled WGS sequence"/>
</dbReference>
<keyword evidence="9" id="KW-0808">Transferase</keyword>
<dbReference type="OrthoDB" id="6076977at2"/>
<evidence type="ECO:0000256" key="8">
    <source>
        <dbReference type="SAM" id="SignalP"/>
    </source>
</evidence>
<feature type="chain" id="PRO_5001995962" description="Alginate biosynthesis protein AlgF" evidence="8">
    <location>
        <begin position="23"/>
        <end position="213"/>
    </location>
</feature>
<keyword evidence="6" id="KW-0574">Periplasm</keyword>
<evidence type="ECO:0000256" key="4">
    <source>
        <dbReference type="ARBA" id="ARBA00013964"/>
    </source>
</evidence>
<dbReference type="Pfam" id="PF11182">
    <property type="entry name" value="AlgF"/>
    <property type="match status" value="1"/>
</dbReference>
<dbReference type="GO" id="GO:0016740">
    <property type="term" value="F:transferase activity"/>
    <property type="evidence" value="ECO:0007669"/>
    <property type="project" value="UniProtKB-KW"/>
</dbReference>
<dbReference type="EMBL" id="AWSQ01000001">
    <property type="protein sequence ID" value="KFX71315.1"/>
    <property type="molecule type" value="Genomic_DNA"/>
</dbReference>
<keyword evidence="5 8" id="KW-0732">Signal</keyword>
<protein>
    <recommendedName>
        <fullName evidence="4">Alginate biosynthesis protein AlgF</fullName>
    </recommendedName>
</protein>
<accession>A0A0A1YN35</accession>
<name>A0A0A1YN35_9PSED</name>
<comment type="pathway">
    <text evidence="2">Glycan biosynthesis; alginate biosynthesis.</text>
</comment>
<evidence type="ECO:0000256" key="7">
    <source>
        <dbReference type="ARBA" id="ARBA00022841"/>
    </source>
</evidence>
<keyword evidence="10" id="KW-1185">Reference proteome</keyword>
<dbReference type="AlphaFoldDB" id="A0A0A1YN35"/>
<dbReference type="STRING" id="1395571.TMS3_0105165"/>
<reference evidence="9 10" key="1">
    <citation type="journal article" date="2014" name="Genome Announc.">
        <title>Draft Genome Sequence of Petroleum Oil-Degrading Marine Bacterium Pseudomonas taeanensis Strain MS-3, Isolated from a Crude Oil-Contaminated Seashore.</title>
        <authorList>
            <person name="Lee S.Y."/>
            <person name="Kim S.H."/>
            <person name="Lee D.G."/>
            <person name="Shin S."/>
            <person name="Yun S.H."/>
            <person name="Choi C.W."/>
            <person name="Chung Y.H."/>
            <person name="Choi J.S."/>
            <person name="Kahng H.Y."/>
            <person name="Kim S.I."/>
        </authorList>
    </citation>
    <scope>NUCLEOTIDE SEQUENCE [LARGE SCALE GENOMIC DNA]</scope>
    <source>
        <strain evidence="9 10">MS-3</strain>
    </source>
</reference>
<comment type="subcellular location">
    <subcellularLocation>
        <location evidence="1">Periplasm</location>
    </subcellularLocation>
</comment>
<proteinExistence type="inferred from homology"/>
<keyword evidence="7" id="KW-0016">Alginate biosynthesis</keyword>
<comment type="similarity">
    <text evidence="3">Belongs to the AlgF family.</text>
</comment>
<evidence type="ECO:0000313" key="10">
    <source>
        <dbReference type="Proteomes" id="UP000030063"/>
    </source>
</evidence>
<evidence type="ECO:0000256" key="1">
    <source>
        <dbReference type="ARBA" id="ARBA00004418"/>
    </source>
</evidence>
<evidence type="ECO:0000256" key="2">
    <source>
        <dbReference type="ARBA" id="ARBA00005182"/>
    </source>
</evidence>
<dbReference type="UniPathway" id="UPA00286"/>
<dbReference type="eggNOG" id="ENOG5033J3R">
    <property type="taxonomic scope" value="Bacteria"/>
</dbReference>
<dbReference type="RefSeq" id="WP_025164157.1">
    <property type="nucleotide sequence ID" value="NZ_AWSQ01000001.1"/>
</dbReference>
<evidence type="ECO:0000256" key="3">
    <source>
        <dbReference type="ARBA" id="ARBA00010033"/>
    </source>
</evidence>
<feature type="signal peptide" evidence="8">
    <location>
        <begin position="1"/>
        <end position="22"/>
    </location>
</feature>
<dbReference type="GO" id="GO:0042597">
    <property type="term" value="C:periplasmic space"/>
    <property type="evidence" value="ECO:0007669"/>
    <property type="project" value="UniProtKB-SubCell"/>
</dbReference>
<dbReference type="GO" id="GO:0042121">
    <property type="term" value="P:alginic acid biosynthetic process"/>
    <property type="evidence" value="ECO:0007669"/>
    <property type="project" value="UniProtKB-UniPathway"/>
</dbReference>
<sequence length="213" mass="22978">MQTFARRLMCLLTLLAATSSQAKENAADLYDAVAPADSAFIRVLNLSDAVVEVSLSGKKTPQKVGPAQLGSYRFTPPGKTRLLIDGKSLEPDLQANTATTLLYADGQLTLLKDSYVNEPKKAQLAFYNLTDSSAALKTVDGKHVVVEAIDKAQTGGRMVNEFKIAFAAYVGDQSVATFDEMFLKKGRSYSYVLLPQGAGYRTISQANAIDPTE</sequence>